<accession>A0A814D4R2</accession>
<evidence type="ECO:0000256" key="1">
    <source>
        <dbReference type="SAM" id="SignalP"/>
    </source>
</evidence>
<feature type="chain" id="PRO_5032769606" evidence="1">
    <location>
        <begin position="18"/>
        <end position="205"/>
    </location>
</feature>
<dbReference type="OrthoDB" id="10148616at2759"/>
<dbReference type="PROSITE" id="PS51257">
    <property type="entry name" value="PROKAR_LIPOPROTEIN"/>
    <property type="match status" value="1"/>
</dbReference>
<evidence type="ECO:0000313" key="3">
    <source>
        <dbReference type="Proteomes" id="UP000663879"/>
    </source>
</evidence>
<dbReference type="Proteomes" id="UP000663879">
    <property type="component" value="Unassembled WGS sequence"/>
</dbReference>
<protein>
    <submittedName>
        <fullName evidence="2">Uncharacterized protein</fullName>
    </submittedName>
</protein>
<dbReference type="AlphaFoldDB" id="A0A814D4R2"/>
<proteinExistence type="predicted"/>
<dbReference type="EMBL" id="CAJNOC010002777">
    <property type="protein sequence ID" value="CAF0950857.1"/>
    <property type="molecule type" value="Genomic_DNA"/>
</dbReference>
<reference evidence="2" key="1">
    <citation type="submission" date="2021-02" db="EMBL/GenBank/DDBJ databases">
        <authorList>
            <person name="Nowell W R."/>
        </authorList>
    </citation>
    <scope>NUCLEOTIDE SEQUENCE</scope>
    <source>
        <strain evidence="2">Ploen Becks lab</strain>
    </source>
</reference>
<organism evidence="2 3">
    <name type="scientific">Brachionus calyciflorus</name>
    <dbReference type="NCBI Taxonomy" id="104777"/>
    <lineage>
        <taxon>Eukaryota</taxon>
        <taxon>Metazoa</taxon>
        <taxon>Spiralia</taxon>
        <taxon>Gnathifera</taxon>
        <taxon>Rotifera</taxon>
        <taxon>Eurotatoria</taxon>
        <taxon>Monogononta</taxon>
        <taxon>Pseudotrocha</taxon>
        <taxon>Ploima</taxon>
        <taxon>Brachionidae</taxon>
        <taxon>Brachionus</taxon>
    </lineage>
</organism>
<gene>
    <name evidence="2" type="ORF">OXX778_LOCUS13934</name>
</gene>
<comment type="caution">
    <text evidence="2">The sequence shown here is derived from an EMBL/GenBank/DDBJ whole genome shotgun (WGS) entry which is preliminary data.</text>
</comment>
<feature type="signal peptide" evidence="1">
    <location>
        <begin position="1"/>
        <end position="17"/>
    </location>
</feature>
<keyword evidence="3" id="KW-1185">Reference proteome</keyword>
<name>A0A814D4R2_9BILA</name>
<keyword evidence="1" id="KW-0732">Signal</keyword>
<evidence type="ECO:0000313" key="2">
    <source>
        <dbReference type="EMBL" id="CAF0950857.1"/>
    </source>
</evidence>
<sequence length="205" mass="23001">MKFSLCLILAIFGLACAIPELPMNQTVLENILNTTRCIYFSESKVFSCQGVGGEVECDAFTELSALGSRSFNFLGIGQLPNDYNFSRVESVRYSLYPRELDNTTYLNYSLPVNGGSVDLNLYFGESATETGIRVASLSCWARLVELLRATVLTDTVRVEDVESVLVGKVVIVDRKFQKKWLWGYGLGYYGLYNPWSFYGYGLYGK</sequence>